<dbReference type="PANTHER" id="PTHR46975:SF2">
    <property type="entry name" value="PROTEIN SWEETIE"/>
    <property type="match status" value="1"/>
</dbReference>
<gene>
    <name evidence="3" type="ORF">HKI87_03g24890</name>
</gene>
<dbReference type="InterPro" id="IPR016024">
    <property type="entry name" value="ARM-type_fold"/>
</dbReference>
<accession>A0AAX4P3K3</accession>
<evidence type="ECO:0000313" key="4">
    <source>
        <dbReference type="Proteomes" id="UP001472866"/>
    </source>
</evidence>
<evidence type="ECO:0000256" key="1">
    <source>
        <dbReference type="ARBA" id="ARBA00008304"/>
    </source>
</evidence>
<dbReference type="Pfam" id="PF20210">
    <property type="entry name" value="Laa1_Sip1_HTR5"/>
    <property type="match status" value="1"/>
</dbReference>
<dbReference type="GO" id="GO:0005975">
    <property type="term" value="P:carbohydrate metabolic process"/>
    <property type="evidence" value="ECO:0007669"/>
    <property type="project" value="InterPro"/>
</dbReference>
<feature type="compositionally biased region" description="Low complexity" evidence="2">
    <location>
        <begin position="1906"/>
        <end position="1921"/>
    </location>
</feature>
<dbReference type="PANTHER" id="PTHR46975">
    <property type="entry name" value="PROTEIN SWEETIE"/>
    <property type="match status" value="1"/>
</dbReference>
<feature type="region of interest" description="Disordered" evidence="2">
    <location>
        <begin position="1899"/>
        <end position="1929"/>
    </location>
</feature>
<proteinExistence type="inferred from homology"/>
<dbReference type="Gene3D" id="1.25.10.10">
    <property type="entry name" value="Leucine-rich Repeat Variant"/>
    <property type="match status" value="1"/>
</dbReference>
<sequence length="1940" mass="206952">MEACRADLEAVAKRVEASAKKGAPIDAPLQVEVLDAVCAARENASVSPKEDLQACQRKVEEHVTKFLYLGVGPPIRVAASELLCELFTRGDNIALYSCVGKLQDWINGKEARKVSDGGKASILRCLGRLVDVFGTQLGSGFQESLTIAQKLYKNQSAVVREEALLMLASYVSVCTRDRFACQAQEQSLKLAERASRDKSESVRCASSRLLAAVGFAGGQGLFTNGTAGFDEAVRVCLRGIEDPSRKVAASFSDALGEVTSCTASTSAQAALGACKEAKRPQLGKVLENPTQILCAAFLRSLAEGKGRTSLCLTLALRRCFRQMRSRYHCGDDKLCFVVTQALEALNGVGTKGPANAVPLAQACLVYFFHSGPLEVLGNASHAFLLGRLAKLMDKYKQKASLAFRLGILQCSRLLIQKLGSVEEEEAEGLLKLILPQLSHDSELVLQEAALASSSLLFAYPKISERAINTHLERLNAATAAGGKDKAAGGALGHGFALAAALSVVSKLELGIPERLLRGSFRFCELACSAPDASGPSATRAAYAVLASLLSVEDAVDMPPRDLLKFFDPLTGDKAALHARWKKLKGRGLLDELESHGSALRALESLARRLVADEKQNAEVLQFLSQLLAQYLSALVEAPIAGKAGEELALTIQQLQLSLVRAFAVLPVASSAPKAKQQFLKVCAVSFQVAGVQVPRSSLLRRRLCDLDASLGPWGHGYDELEDELWAYEGSLLSPRFSFDDPGTLSAVFHHSLSTETALLDTSLELITKLFAHLKWKEQKYFLELVVHAMKQSLNVGRSEKRRLHRDAIFTNAACALLGLLGVLKDATFKKDAKAAVVNALLPCAKILLEEGVAEPQYVRASAEVAAGVCDFGGENIAKSLVKSLCQEQVGGQAPDSVKGLVLWLGAIGRSLGGISLTGLQDGMVKKLQQIVGSGIDEAAQVWLLHSYWLIATASGPAFIQHVSQMLNIATQVSVLSTGHEAALLQTVARIGNAVVGILGPEFSPGKFAFRRSNVLIDGAKGAEGGDGAQLEQVLHIQQLLLFAPHVSTTSALLGILKPFLRTGQPAVRMAAAKTLRHLAETNPFSLAEEGVEHDVISALDRESEPEIQATLRRVFIVVMEAGCGEVPTRWIQFCQNIILNETGSAGVEGAVGFGDDEDDDEDGGGGFGGGGEAEEPAEAEATGSCLETREFVMECLCSVFRWVADDGRHWDVSKAQGSPDGDWMVLKLQNLVNSGYKICTGNLPTLQPKGIHLLNILVEKFGDQPDPDYEGHQLMEQYQAQLLSALRSAFEKSALPTMTTVGLELAASLIEKNILSSDIGTLKRVVALMCKCLDYFDPQHEVHYSDSVVDRLKIGAIESLSKLICHCGGGGGGKDPSGGGNEDLLGSLSPQNRAVVSRGCVDLSSDYLARAFIGEDGPRFSYQSKFIKSSRMRKSRDFLRDATGLGWLRLIEAFLLSSDGESLKDSEAFVCTAAEFALTQAQRGGNREPRGASHVVRASLGILSELFRTCKRLGGVIAPTNCSRVLRTLDSLLRDRVQLLGDEDTRKSFLDCVATVVSGFPSDYLLVAEIREKTCRLACRCVAEFCDLGRGLSAEGGPLATSESVSGCAKVWEALLDLSVGSLGTGGAETFRYCLQNAHFVFRETTSDAARRCFAGILLRCLREVKEALGASSSSLGAASCGLSFAHSFVEKVRERSLHSTYTENAAVTATLCLSIVQQICKVDFPPGSAAGKPISGLDLATGLFHECLGSQSPPKLRCLVLQIWNKDVAQSLADSDWVARFVACFAPAAADATSSAITAVASGRDAEPNLALAVEGLKFFGVCLNAFATNDEPKVIAVGSLALPLLYQALTMGSSSTNKAAGALAMAANKIFNLFAAKGAAAAKAFVQGLPQEKRQALTKGLQESGAAAKPAASAAGRRANQPGRIKKPTIALKSFGVK</sequence>
<keyword evidence="4" id="KW-1185">Reference proteome</keyword>
<reference evidence="3 4" key="1">
    <citation type="submission" date="2024-03" db="EMBL/GenBank/DDBJ databases">
        <title>Complete genome sequence of the green alga Chloropicon roscoffensis RCC1871.</title>
        <authorList>
            <person name="Lemieux C."/>
            <person name="Pombert J.-F."/>
            <person name="Otis C."/>
            <person name="Turmel M."/>
        </authorList>
    </citation>
    <scope>NUCLEOTIDE SEQUENCE [LARGE SCALE GENOMIC DNA]</scope>
    <source>
        <strain evidence="3 4">RCC1871</strain>
    </source>
</reference>
<feature type="region of interest" description="Disordered" evidence="2">
    <location>
        <begin position="1149"/>
        <end position="1182"/>
    </location>
</feature>
<dbReference type="SUPFAM" id="SSF48371">
    <property type="entry name" value="ARM repeat"/>
    <property type="match status" value="2"/>
</dbReference>
<evidence type="ECO:0000256" key="2">
    <source>
        <dbReference type="SAM" id="MobiDB-lite"/>
    </source>
</evidence>
<dbReference type="InterPro" id="IPR046837">
    <property type="entry name" value="Laa1/Sip1/HEATR5-like_HEAT"/>
</dbReference>
<protein>
    <submittedName>
        <fullName evidence="3">Protein SWEETIE</fullName>
    </submittedName>
</protein>
<evidence type="ECO:0000313" key="3">
    <source>
        <dbReference type="EMBL" id="WZN60955.1"/>
    </source>
</evidence>
<dbReference type="EMBL" id="CP151503">
    <property type="protein sequence ID" value="WZN60955.1"/>
    <property type="molecule type" value="Genomic_DNA"/>
</dbReference>
<name>A0AAX4P3K3_9CHLO</name>
<organism evidence="3 4">
    <name type="scientific">Chloropicon roscoffensis</name>
    <dbReference type="NCBI Taxonomy" id="1461544"/>
    <lineage>
        <taxon>Eukaryota</taxon>
        <taxon>Viridiplantae</taxon>
        <taxon>Chlorophyta</taxon>
        <taxon>Chloropicophyceae</taxon>
        <taxon>Chloropicales</taxon>
        <taxon>Chloropicaceae</taxon>
        <taxon>Chloropicon</taxon>
    </lineage>
</organism>
<feature type="compositionally biased region" description="Acidic residues" evidence="2">
    <location>
        <begin position="1154"/>
        <end position="1163"/>
    </location>
</feature>
<comment type="similarity">
    <text evidence="1">Belongs to the HEATR5 family.</text>
</comment>
<dbReference type="InterPro" id="IPR044218">
    <property type="entry name" value="SWEETIE"/>
</dbReference>
<dbReference type="Proteomes" id="UP001472866">
    <property type="component" value="Chromosome 03"/>
</dbReference>
<dbReference type="InterPro" id="IPR011989">
    <property type="entry name" value="ARM-like"/>
</dbReference>